<dbReference type="EMBL" id="CP111021">
    <property type="protein sequence ID" value="WAR16517.1"/>
    <property type="molecule type" value="Genomic_DNA"/>
</dbReference>
<feature type="compositionally biased region" description="Low complexity" evidence="2">
    <location>
        <begin position="289"/>
        <end position="303"/>
    </location>
</feature>
<evidence type="ECO:0000313" key="3">
    <source>
        <dbReference type="EMBL" id="WAR16517.1"/>
    </source>
</evidence>
<feature type="region of interest" description="Disordered" evidence="2">
    <location>
        <begin position="273"/>
        <end position="325"/>
    </location>
</feature>
<protein>
    <submittedName>
        <fullName evidence="3">Uncharacterized protein</fullName>
    </submittedName>
</protein>
<organism evidence="3 4">
    <name type="scientific">Mya arenaria</name>
    <name type="common">Soft-shell clam</name>
    <dbReference type="NCBI Taxonomy" id="6604"/>
    <lineage>
        <taxon>Eukaryota</taxon>
        <taxon>Metazoa</taxon>
        <taxon>Spiralia</taxon>
        <taxon>Lophotrochozoa</taxon>
        <taxon>Mollusca</taxon>
        <taxon>Bivalvia</taxon>
        <taxon>Autobranchia</taxon>
        <taxon>Heteroconchia</taxon>
        <taxon>Euheterodonta</taxon>
        <taxon>Imparidentia</taxon>
        <taxon>Neoheterodontei</taxon>
        <taxon>Myida</taxon>
        <taxon>Myoidea</taxon>
        <taxon>Myidae</taxon>
        <taxon>Mya</taxon>
    </lineage>
</organism>
<feature type="coiled-coil region" evidence="1">
    <location>
        <begin position="63"/>
        <end position="97"/>
    </location>
</feature>
<gene>
    <name evidence="3" type="ORF">MAR_031111</name>
</gene>
<name>A0ABY7F4H4_MYAAR</name>
<keyword evidence="4" id="KW-1185">Reference proteome</keyword>
<dbReference type="Proteomes" id="UP001164746">
    <property type="component" value="Chromosome 10"/>
</dbReference>
<feature type="compositionally biased region" description="Basic and acidic residues" evidence="2">
    <location>
        <begin position="305"/>
        <end position="315"/>
    </location>
</feature>
<accession>A0ABY7F4H4</accession>
<feature type="coiled-coil region" evidence="1">
    <location>
        <begin position="133"/>
        <end position="167"/>
    </location>
</feature>
<feature type="compositionally biased region" description="Basic residues" evidence="2">
    <location>
        <begin position="316"/>
        <end position="325"/>
    </location>
</feature>
<reference evidence="3" key="1">
    <citation type="submission" date="2022-11" db="EMBL/GenBank/DDBJ databases">
        <title>Centuries of genome instability and evolution in soft-shell clam transmissible cancer (bioRxiv).</title>
        <authorList>
            <person name="Hart S.F.M."/>
            <person name="Yonemitsu M.A."/>
            <person name="Giersch R.M."/>
            <person name="Beal B.F."/>
            <person name="Arriagada G."/>
            <person name="Davis B.W."/>
            <person name="Ostrander E.A."/>
            <person name="Goff S.P."/>
            <person name="Metzger M.J."/>
        </authorList>
    </citation>
    <scope>NUCLEOTIDE SEQUENCE</scope>
    <source>
        <strain evidence="3">MELC-2E11</strain>
        <tissue evidence="3">Siphon/mantle</tissue>
    </source>
</reference>
<evidence type="ECO:0000256" key="2">
    <source>
        <dbReference type="SAM" id="MobiDB-lite"/>
    </source>
</evidence>
<evidence type="ECO:0000256" key="1">
    <source>
        <dbReference type="SAM" id="Coils"/>
    </source>
</evidence>
<keyword evidence="1" id="KW-0175">Coiled coil</keyword>
<evidence type="ECO:0000313" key="4">
    <source>
        <dbReference type="Proteomes" id="UP001164746"/>
    </source>
</evidence>
<sequence>MEHENAIRVLKTDKFKLTEELTSKIRMLTHEMTNNDKMTDELNILRGQDDINYQLHHHEKILRAEYMGMKVRYETQLDRLQKEHFALLEVVEKLQREKHLDHDIITGVQKGMASIKNTYTHDLSRWKDERSVLESHIKQIEEGKEIAAHLKQQIEALKRQLSAQEDVQYRMEVAWGKEREEQKRLLNEAHRLAVDLQLNTEGTRMRHMERQAEEARECRRKEQEAWDREKAGLLRRLADMRKLHMRDVRRIDDVLAALKRLRELASIVVDSDTSATLPSNGNDAGGTSGDASAASASVTASDDMSNLKENIDQKSLKFRNRTPQR</sequence>
<proteinExistence type="predicted"/>